<comment type="caution">
    <text evidence="2">The sequence shown here is derived from an EMBL/GenBank/DDBJ whole genome shotgun (WGS) entry which is preliminary data.</text>
</comment>
<evidence type="ECO:0000313" key="2">
    <source>
        <dbReference type="EMBL" id="POR30942.1"/>
    </source>
</evidence>
<name>A0A2S4KL88_9HYPO</name>
<dbReference type="Gene3D" id="1.25.40.20">
    <property type="entry name" value="Ankyrin repeat-containing domain"/>
    <property type="match status" value="1"/>
</dbReference>
<sequence length="177" mass="19622">MARKPFLYYHVVFSEVGRNLELREAQALHACLHDNDISRLRRLLSNVADINHPHYAFGTPLHVAIWCDNLAAVDVLLHAGADAQAATLDTEAVTCLALAVRNGRRCIFQRLRRHVPAENHANGSLDSMPCLVEAAEYGQACLVSDVLGWWDGWTNGVKEDALLSAAARWHVHVVDVL</sequence>
<dbReference type="PROSITE" id="PS50088">
    <property type="entry name" value="ANK_REPEAT"/>
    <property type="match status" value="1"/>
</dbReference>
<keyword evidence="1" id="KW-0040">ANK repeat</keyword>
<keyword evidence="3" id="KW-1185">Reference proteome</keyword>
<dbReference type="EMBL" id="PKSG01001121">
    <property type="protein sequence ID" value="POR30942.1"/>
    <property type="molecule type" value="Genomic_DNA"/>
</dbReference>
<organism evidence="2 3">
    <name type="scientific">Tolypocladium paradoxum</name>
    <dbReference type="NCBI Taxonomy" id="94208"/>
    <lineage>
        <taxon>Eukaryota</taxon>
        <taxon>Fungi</taxon>
        <taxon>Dikarya</taxon>
        <taxon>Ascomycota</taxon>
        <taxon>Pezizomycotina</taxon>
        <taxon>Sordariomycetes</taxon>
        <taxon>Hypocreomycetidae</taxon>
        <taxon>Hypocreales</taxon>
        <taxon>Ophiocordycipitaceae</taxon>
        <taxon>Tolypocladium</taxon>
    </lineage>
</organism>
<dbReference type="Pfam" id="PF13637">
    <property type="entry name" value="Ank_4"/>
    <property type="match status" value="1"/>
</dbReference>
<protein>
    <submittedName>
        <fullName evidence="2">Uncharacterized protein</fullName>
    </submittedName>
</protein>
<dbReference type="Proteomes" id="UP000237481">
    <property type="component" value="Unassembled WGS sequence"/>
</dbReference>
<dbReference type="InterPro" id="IPR002110">
    <property type="entry name" value="Ankyrin_rpt"/>
</dbReference>
<reference evidence="2 3" key="1">
    <citation type="submission" date="2018-01" db="EMBL/GenBank/DDBJ databases">
        <title>Harnessing the power of phylogenomics to disentangle the directionality and signatures of interkingdom host jumping in the parasitic fungal genus Tolypocladium.</title>
        <authorList>
            <person name="Quandt C.A."/>
            <person name="Patterson W."/>
            <person name="Spatafora J.W."/>
        </authorList>
    </citation>
    <scope>NUCLEOTIDE SEQUENCE [LARGE SCALE GENOMIC DNA]</scope>
    <source>
        <strain evidence="2 3">NRBC 100945</strain>
    </source>
</reference>
<dbReference type="OrthoDB" id="341259at2759"/>
<gene>
    <name evidence="2" type="ORF">TPAR_08832</name>
</gene>
<evidence type="ECO:0000313" key="3">
    <source>
        <dbReference type="Proteomes" id="UP000237481"/>
    </source>
</evidence>
<accession>A0A2S4KL88</accession>
<dbReference type="STRING" id="94208.A0A2S4KL88"/>
<evidence type="ECO:0000256" key="1">
    <source>
        <dbReference type="PROSITE-ProRule" id="PRU00023"/>
    </source>
</evidence>
<dbReference type="AlphaFoldDB" id="A0A2S4KL88"/>
<dbReference type="InterPro" id="IPR036770">
    <property type="entry name" value="Ankyrin_rpt-contain_sf"/>
</dbReference>
<feature type="repeat" description="ANK" evidence="1">
    <location>
        <begin position="59"/>
        <end position="88"/>
    </location>
</feature>
<proteinExistence type="predicted"/>
<dbReference type="SUPFAM" id="SSF48403">
    <property type="entry name" value="Ankyrin repeat"/>
    <property type="match status" value="1"/>
</dbReference>